<dbReference type="EMBL" id="CABWKZ010000009">
    <property type="protein sequence ID" value="VXA54494.1"/>
    <property type="molecule type" value="Genomic_DNA"/>
</dbReference>
<organism evidence="1 2">
    <name type="scientific">Acinetobacter proteolyticus</name>
    <dbReference type="NCBI Taxonomy" id="1776741"/>
    <lineage>
        <taxon>Bacteria</taxon>
        <taxon>Pseudomonadati</taxon>
        <taxon>Pseudomonadota</taxon>
        <taxon>Gammaproteobacteria</taxon>
        <taxon>Moraxellales</taxon>
        <taxon>Moraxellaceae</taxon>
        <taxon>Acinetobacter</taxon>
    </lineage>
</organism>
<evidence type="ECO:0008006" key="3">
    <source>
        <dbReference type="Google" id="ProtNLM"/>
    </source>
</evidence>
<evidence type="ECO:0000313" key="1">
    <source>
        <dbReference type="EMBL" id="VXA54494.1"/>
    </source>
</evidence>
<dbReference type="Proteomes" id="UP000430404">
    <property type="component" value="Unassembled WGS sequence"/>
</dbReference>
<dbReference type="Gene3D" id="2.170.16.10">
    <property type="entry name" value="Hedgehog/Intein (Hint) domain"/>
    <property type="match status" value="1"/>
</dbReference>
<protein>
    <recommendedName>
        <fullName evidence="3">Intein C-terminal splicing domain-containing protein</fullName>
    </recommendedName>
</protein>
<proteinExistence type="predicted"/>
<dbReference type="SUPFAM" id="SSF51294">
    <property type="entry name" value="Hedgehog/intein (Hint) domain"/>
    <property type="match status" value="1"/>
</dbReference>
<gene>
    <name evidence="1" type="ORF">ACI8B_170038</name>
</gene>
<accession>A0A653K190</accession>
<reference evidence="1 2" key="1">
    <citation type="submission" date="2019-10" db="EMBL/GenBank/DDBJ databases">
        <authorList>
            <person name="Karimi E."/>
        </authorList>
    </citation>
    <scope>NUCLEOTIDE SEQUENCE [LARGE SCALE GENOMIC DNA]</scope>
    <source>
        <strain evidence="1">Acinetobacter sp. 8BE</strain>
    </source>
</reference>
<sequence length="271" mass="30976">MKKDTVGFVGGALVHTERGLVQIQNIQIGDLVLSADPVTGQQSYQAVTEVIKKENQSVIFMEFDYWIDPDLSLFEKIKLDKEVRKKFNLSGIALPSLQFIVTPEHPFWVEGKGWVAAHQITNQDVVVDKNENKYSLNFDGYDTKPHAEIYTASDKNIGMVPNYGSESSFYGFAVDLFTGNIISWNEVIKDNPNLRKLYNKNTHWKEDLLEQLPEEDRANAHFHGFSQGDWVNPETIQWDEGEGYVTTTVYNLKIENTHTYFVGEYGIWVQG</sequence>
<evidence type="ECO:0000313" key="2">
    <source>
        <dbReference type="Proteomes" id="UP000430404"/>
    </source>
</evidence>
<dbReference type="InterPro" id="IPR036844">
    <property type="entry name" value="Hint_dom_sf"/>
</dbReference>
<dbReference type="RefSeq" id="WP_159724764.1">
    <property type="nucleotide sequence ID" value="NZ_LR732744.1"/>
</dbReference>
<dbReference type="AlphaFoldDB" id="A0A653K190"/>
<name>A0A653K190_9GAMM</name>